<dbReference type="EMBL" id="CP182909">
    <property type="protein sequence ID" value="XPM64872.1"/>
    <property type="molecule type" value="Genomic_DNA"/>
</dbReference>
<evidence type="ECO:0000313" key="2">
    <source>
        <dbReference type="Proteomes" id="UP000095472"/>
    </source>
</evidence>
<name>A0ACD5GVH7_9CYAN</name>
<organism evidence="1 2">
    <name type="scientific">Desertifilum tharense IPPAS B-1220</name>
    <dbReference type="NCBI Taxonomy" id="1781255"/>
    <lineage>
        <taxon>Bacteria</taxon>
        <taxon>Bacillati</taxon>
        <taxon>Cyanobacteriota</taxon>
        <taxon>Cyanophyceae</taxon>
        <taxon>Desertifilales</taxon>
        <taxon>Desertifilaceae</taxon>
        <taxon>Desertifilum</taxon>
    </lineage>
</organism>
<protein>
    <submittedName>
        <fullName evidence="1">Uncharacterized protein</fullName>
    </submittedName>
</protein>
<keyword evidence="2" id="KW-1185">Reference proteome</keyword>
<proteinExistence type="predicted"/>
<dbReference type="Proteomes" id="UP000095472">
    <property type="component" value="Chromosome"/>
</dbReference>
<reference evidence="1 2" key="1">
    <citation type="journal article" date="2016" name="Genome Announc.">
        <title>Draft Genome Sequence of the Thermotolerant Cyanobacterium Desertifilum sp. IPPAS B-1220.</title>
        <authorList>
            <person name="Mironov K.S."/>
            <person name="Sinetova M.A."/>
            <person name="Bolatkhan K."/>
            <person name="Zayadan B.K."/>
            <person name="Ustinova V.V."/>
            <person name="Kupriyanova E.V."/>
            <person name="Skrypnik A.N."/>
            <person name="Gogoleva N.E."/>
            <person name="Gogolev Y.V."/>
            <person name="Los D.A."/>
        </authorList>
    </citation>
    <scope>NUCLEOTIDE SEQUENCE [LARGE SCALE GENOMIC DNA]</scope>
    <source>
        <strain evidence="1 2">IPPAS B-1220</strain>
    </source>
</reference>
<gene>
    <name evidence="1" type="ORF">BH720_002780</name>
</gene>
<evidence type="ECO:0000313" key="1">
    <source>
        <dbReference type="EMBL" id="XPM64872.1"/>
    </source>
</evidence>
<accession>A0ACD5GVH7</accession>
<sequence length="50" mass="5279">MTYSSSFHNLPELLRQPTSIATIASLAFHGLLGVALPVTPSSGTKPFPKP</sequence>